<evidence type="ECO:0000313" key="1">
    <source>
        <dbReference type="EMBL" id="RGW71882.1"/>
    </source>
</evidence>
<evidence type="ECO:0000313" key="2">
    <source>
        <dbReference type="Proteomes" id="UP000285776"/>
    </source>
</evidence>
<protein>
    <submittedName>
        <fullName evidence="1">Uncharacterized protein</fullName>
    </submittedName>
</protein>
<reference evidence="1 2" key="1">
    <citation type="submission" date="2018-08" db="EMBL/GenBank/DDBJ databases">
        <title>A genome reference for cultivated species of the human gut microbiota.</title>
        <authorList>
            <person name="Zou Y."/>
            <person name="Xue W."/>
            <person name="Luo G."/>
        </authorList>
    </citation>
    <scope>NUCLEOTIDE SEQUENCE [LARGE SCALE GENOMIC DNA]</scope>
    <source>
        <strain evidence="1 2">AF10-17</strain>
    </source>
</reference>
<accession>A0AA92W8P4</accession>
<feature type="non-terminal residue" evidence="1">
    <location>
        <position position="67"/>
    </location>
</feature>
<sequence length="67" mass="7116">MNGDGLPDKVYKSGGSVYYRPQIKTDNGEVVYGEPVKVKGISNFSTTKSSTNTFGANAVVGWNVLTA</sequence>
<proteinExistence type="predicted"/>
<dbReference type="EMBL" id="QSAV01000139">
    <property type="protein sequence ID" value="RGW71882.1"/>
    <property type="molecule type" value="Genomic_DNA"/>
</dbReference>
<name>A0AA92W8P4_9BACT</name>
<comment type="caution">
    <text evidence="1">The sequence shown here is derived from an EMBL/GenBank/DDBJ whole genome shotgun (WGS) entry which is preliminary data.</text>
</comment>
<gene>
    <name evidence="1" type="ORF">DWV53_15425</name>
</gene>
<dbReference type="AlphaFoldDB" id="A0AA92W8P4"/>
<organism evidence="1 2">
    <name type="scientific">Segatella copri</name>
    <dbReference type="NCBI Taxonomy" id="165179"/>
    <lineage>
        <taxon>Bacteria</taxon>
        <taxon>Pseudomonadati</taxon>
        <taxon>Bacteroidota</taxon>
        <taxon>Bacteroidia</taxon>
        <taxon>Bacteroidales</taxon>
        <taxon>Prevotellaceae</taxon>
        <taxon>Segatella</taxon>
    </lineage>
</organism>
<dbReference type="Proteomes" id="UP000285776">
    <property type="component" value="Unassembled WGS sequence"/>
</dbReference>